<keyword evidence="2" id="KW-0547">Nucleotide-binding</keyword>
<keyword evidence="1" id="KW-0813">Transport</keyword>
<dbReference type="Proteomes" id="UP001626549">
    <property type="component" value="Chromosome"/>
</dbReference>
<dbReference type="SUPFAM" id="SSF50331">
    <property type="entry name" value="MOP-like"/>
    <property type="match status" value="1"/>
</dbReference>
<dbReference type="PROSITE" id="PS50893">
    <property type="entry name" value="ABC_TRANSPORTER_2"/>
    <property type="match status" value="1"/>
</dbReference>
<dbReference type="InterPro" id="IPR047641">
    <property type="entry name" value="ABC_transpr_MalK/UgpC-like"/>
</dbReference>
<dbReference type="PROSITE" id="PS00211">
    <property type="entry name" value="ABC_TRANSPORTER_1"/>
    <property type="match status" value="1"/>
</dbReference>
<dbReference type="GO" id="GO:0005524">
    <property type="term" value="F:ATP binding"/>
    <property type="evidence" value="ECO:0007669"/>
    <property type="project" value="UniProtKB-KW"/>
</dbReference>
<dbReference type="InterPro" id="IPR003439">
    <property type="entry name" value="ABC_transporter-like_ATP-bd"/>
</dbReference>
<gene>
    <name evidence="5" type="ORF">R0137_09315</name>
</gene>
<dbReference type="InterPro" id="IPR013611">
    <property type="entry name" value="Transp-assoc_OB_typ2"/>
</dbReference>
<reference evidence="5 6" key="1">
    <citation type="submission" date="2023-10" db="EMBL/GenBank/DDBJ databases">
        <title>Two novel species belonging to the OM43/NOR5 clade.</title>
        <authorList>
            <person name="Park M."/>
        </authorList>
    </citation>
    <scope>NUCLEOTIDE SEQUENCE [LARGE SCALE GENOMIC DNA]</scope>
    <source>
        <strain evidence="5 6">IMCC45268</strain>
    </source>
</reference>
<protein>
    <submittedName>
        <fullName evidence="5">ABC transporter ATP-binding protein</fullName>
    </submittedName>
</protein>
<keyword evidence="3 5" id="KW-0067">ATP-binding</keyword>
<dbReference type="InterPro" id="IPR012340">
    <property type="entry name" value="NA-bd_OB-fold"/>
</dbReference>
<evidence type="ECO:0000256" key="2">
    <source>
        <dbReference type="ARBA" id="ARBA00022741"/>
    </source>
</evidence>
<dbReference type="Gene3D" id="3.40.50.300">
    <property type="entry name" value="P-loop containing nucleotide triphosphate hydrolases"/>
    <property type="match status" value="1"/>
</dbReference>
<dbReference type="InterPro" id="IPR017871">
    <property type="entry name" value="ABC_transporter-like_CS"/>
</dbReference>
<proteinExistence type="predicted"/>
<evidence type="ECO:0000256" key="1">
    <source>
        <dbReference type="ARBA" id="ARBA00022448"/>
    </source>
</evidence>
<dbReference type="InterPro" id="IPR008995">
    <property type="entry name" value="Mo/tungstate-bd_C_term_dom"/>
</dbReference>
<dbReference type="RefSeq" id="WP_407326154.1">
    <property type="nucleotide sequence ID" value="NZ_CP136865.1"/>
</dbReference>
<dbReference type="EMBL" id="CP136865">
    <property type="protein sequence ID" value="WOJ95456.1"/>
    <property type="molecule type" value="Genomic_DNA"/>
</dbReference>
<keyword evidence="6" id="KW-1185">Reference proteome</keyword>
<evidence type="ECO:0000313" key="5">
    <source>
        <dbReference type="EMBL" id="WOJ95456.1"/>
    </source>
</evidence>
<dbReference type="PANTHER" id="PTHR43875">
    <property type="entry name" value="MALTODEXTRIN IMPORT ATP-BINDING PROTEIN MSMX"/>
    <property type="match status" value="1"/>
</dbReference>
<organism evidence="5 6">
    <name type="scientific">Congregibacter brevis</name>
    <dbReference type="NCBI Taxonomy" id="3081201"/>
    <lineage>
        <taxon>Bacteria</taxon>
        <taxon>Pseudomonadati</taxon>
        <taxon>Pseudomonadota</taxon>
        <taxon>Gammaproteobacteria</taxon>
        <taxon>Cellvibrionales</taxon>
        <taxon>Halieaceae</taxon>
        <taxon>Congregibacter</taxon>
    </lineage>
</organism>
<accession>A0ABZ0I822</accession>
<dbReference type="Gene3D" id="2.40.50.140">
    <property type="entry name" value="Nucleic acid-binding proteins"/>
    <property type="match status" value="1"/>
</dbReference>
<sequence>MLSLSDVSLKPDGEDRFAHSFTPGEISVVLGANQSGKTDLCRLIAGLNTRAQCSVHLDGKPLDSLHPRQRAVSMVYQAFVNYPNLTVFENIASPLRAKKANSDVISRTVASLAEKLHIQALLERYPSELSGGQQQRLAIARALAKDARVLLLDEPLVNLDFKLREALEVELRELLHASNTIVVYTSSDPRDAFTLGDQLLLLDRGQKIQSGPPLEVYQNPNSFEAMALLADPDINRFQRDGKSCALRPEHLYLVSEHVSSSALSFDMQVSAFETSGSESYIHGQVDGNDWVLRHSGMLSPQIGQALKVGAAERDVVQF</sequence>
<evidence type="ECO:0000313" key="6">
    <source>
        <dbReference type="Proteomes" id="UP001626549"/>
    </source>
</evidence>
<dbReference type="SMART" id="SM00382">
    <property type="entry name" value="AAA"/>
    <property type="match status" value="1"/>
</dbReference>
<dbReference type="Pfam" id="PF08402">
    <property type="entry name" value="TOBE_2"/>
    <property type="match status" value="1"/>
</dbReference>
<dbReference type="InterPro" id="IPR027417">
    <property type="entry name" value="P-loop_NTPase"/>
</dbReference>
<evidence type="ECO:0000256" key="3">
    <source>
        <dbReference type="ARBA" id="ARBA00022840"/>
    </source>
</evidence>
<dbReference type="SUPFAM" id="SSF52540">
    <property type="entry name" value="P-loop containing nucleoside triphosphate hydrolases"/>
    <property type="match status" value="1"/>
</dbReference>
<name>A0ABZ0I822_9GAMM</name>
<dbReference type="PANTHER" id="PTHR43875:SF4">
    <property type="entry name" value="GLUCOSE IMPORT ATP-BINDING PROTEIN GLCV"/>
    <property type="match status" value="1"/>
</dbReference>
<feature type="domain" description="ABC transporter" evidence="4">
    <location>
        <begin position="2"/>
        <end position="229"/>
    </location>
</feature>
<evidence type="ECO:0000259" key="4">
    <source>
        <dbReference type="PROSITE" id="PS50893"/>
    </source>
</evidence>
<dbReference type="Pfam" id="PF00005">
    <property type="entry name" value="ABC_tran"/>
    <property type="match status" value="1"/>
</dbReference>
<dbReference type="InterPro" id="IPR003593">
    <property type="entry name" value="AAA+_ATPase"/>
</dbReference>